<gene>
    <name evidence="5" type="ORF">AUP43_18445</name>
</gene>
<dbReference type="RefSeq" id="WP_067553939.1">
    <property type="nucleotide sequence ID" value="NZ_LPXN01000091.1"/>
</dbReference>
<evidence type="ECO:0000259" key="4">
    <source>
        <dbReference type="Pfam" id="PF13193"/>
    </source>
</evidence>
<protein>
    <recommendedName>
        <fullName evidence="7">2-succinylbenzoate--CoA ligase</fullName>
    </recommendedName>
</protein>
<dbReference type="PROSITE" id="PS00455">
    <property type="entry name" value="AMP_BINDING"/>
    <property type="match status" value="1"/>
</dbReference>
<dbReference type="InterPro" id="IPR000873">
    <property type="entry name" value="AMP-dep_synth/lig_dom"/>
</dbReference>
<dbReference type="GO" id="GO:0006631">
    <property type="term" value="P:fatty acid metabolic process"/>
    <property type="evidence" value="ECO:0007669"/>
    <property type="project" value="TreeGrafter"/>
</dbReference>
<dbReference type="Proteomes" id="UP000076400">
    <property type="component" value="Unassembled WGS sequence"/>
</dbReference>
<evidence type="ECO:0000259" key="3">
    <source>
        <dbReference type="Pfam" id="PF00501"/>
    </source>
</evidence>
<dbReference type="AlphaFoldDB" id="A0A154W9X5"/>
<reference evidence="5 6" key="1">
    <citation type="submission" date="2015-12" db="EMBL/GenBank/DDBJ databases">
        <title>Genome sequence of Oceanibaculum pacificum MCCC 1A02656.</title>
        <authorList>
            <person name="Lu L."/>
            <person name="Lai Q."/>
            <person name="Shao Z."/>
            <person name="Qian P."/>
        </authorList>
    </citation>
    <scope>NUCLEOTIDE SEQUENCE [LARGE SCALE GENOMIC DNA]</scope>
    <source>
        <strain evidence="5 6">MCCC 1A02656</strain>
    </source>
</reference>
<proteinExistence type="inferred from homology"/>
<evidence type="ECO:0000313" key="5">
    <source>
        <dbReference type="EMBL" id="KZD10286.1"/>
    </source>
</evidence>
<dbReference type="PANTHER" id="PTHR43201:SF5">
    <property type="entry name" value="MEDIUM-CHAIN ACYL-COA LIGASE ACSF2, MITOCHONDRIAL"/>
    <property type="match status" value="1"/>
</dbReference>
<evidence type="ECO:0000256" key="2">
    <source>
        <dbReference type="ARBA" id="ARBA00022598"/>
    </source>
</evidence>
<dbReference type="OrthoDB" id="7055148at2"/>
<dbReference type="EMBL" id="LPXN01000091">
    <property type="protein sequence ID" value="KZD10286.1"/>
    <property type="molecule type" value="Genomic_DNA"/>
</dbReference>
<evidence type="ECO:0008006" key="7">
    <source>
        <dbReference type="Google" id="ProtNLM"/>
    </source>
</evidence>
<feature type="domain" description="AMP-binding enzyme C-terminal" evidence="4">
    <location>
        <begin position="339"/>
        <end position="417"/>
    </location>
</feature>
<feature type="domain" description="AMP-dependent synthetase/ligase" evidence="3">
    <location>
        <begin position="103"/>
        <end position="252"/>
    </location>
</feature>
<dbReference type="InterPro" id="IPR042099">
    <property type="entry name" value="ANL_N_sf"/>
</dbReference>
<dbReference type="Pfam" id="PF00501">
    <property type="entry name" value="AMP-binding"/>
    <property type="match status" value="1"/>
</dbReference>
<dbReference type="InterPro" id="IPR020845">
    <property type="entry name" value="AMP-binding_CS"/>
</dbReference>
<organism evidence="5 6">
    <name type="scientific">Oceanibaculum pacificum</name>
    <dbReference type="NCBI Taxonomy" id="580166"/>
    <lineage>
        <taxon>Bacteria</taxon>
        <taxon>Pseudomonadati</taxon>
        <taxon>Pseudomonadota</taxon>
        <taxon>Alphaproteobacteria</taxon>
        <taxon>Rhodospirillales</taxon>
        <taxon>Oceanibaculaceae</taxon>
        <taxon>Oceanibaculum</taxon>
    </lineage>
</organism>
<dbReference type="GO" id="GO:0031956">
    <property type="term" value="F:medium-chain fatty acid-CoA ligase activity"/>
    <property type="evidence" value="ECO:0007669"/>
    <property type="project" value="TreeGrafter"/>
</dbReference>
<dbReference type="InterPro" id="IPR045851">
    <property type="entry name" value="AMP-bd_C_sf"/>
</dbReference>
<dbReference type="InterPro" id="IPR025110">
    <property type="entry name" value="AMP-bd_C"/>
</dbReference>
<accession>A0A154W9X5</accession>
<dbReference type="STRING" id="580166.AUP43_18445"/>
<evidence type="ECO:0000313" key="6">
    <source>
        <dbReference type="Proteomes" id="UP000076400"/>
    </source>
</evidence>
<dbReference type="SUPFAM" id="SSF56801">
    <property type="entry name" value="Acetyl-CoA synthetase-like"/>
    <property type="match status" value="1"/>
</dbReference>
<dbReference type="Gene3D" id="3.30.300.30">
    <property type="match status" value="1"/>
</dbReference>
<dbReference type="Pfam" id="PF13193">
    <property type="entry name" value="AMP-binding_C"/>
    <property type="match status" value="1"/>
</dbReference>
<comment type="similarity">
    <text evidence="1">Belongs to the ATP-dependent AMP-binding enzyme family.</text>
</comment>
<dbReference type="CDD" id="cd04433">
    <property type="entry name" value="AFD_class_I"/>
    <property type="match status" value="1"/>
</dbReference>
<name>A0A154W9X5_9PROT</name>
<evidence type="ECO:0000256" key="1">
    <source>
        <dbReference type="ARBA" id="ARBA00006432"/>
    </source>
</evidence>
<dbReference type="Gene3D" id="3.40.50.12780">
    <property type="entry name" value="N-terminal domain of ligase-like"/>
    <property type="match status" value="1"/>
</dbReference>
<dbReference type="PANTHER" id="PTHR43201">
    <property type="entry name" value="ACYL-COA SYNTHETASE"/>
    <property type="match status" value="1"/>
</dbReference>
<sequence>MLRAALRSRPADSPVFLHKGETVRAGALTRTAAGGRVALRLDDPLALARAILALDGVAERVLLLPSLPDDIIAALMAQAGIDRLIRSESENIPGDGEVETDWILATSGTTGTPKLVRHSLASLTRLTRLAGPDRGGGPRWGLLYDLTRFAGLQVFLQALLGGTPLILTDGRDPLPQRVAELAAAGCTALSATPTLWRKLLMTPGAETLPLRQVTLGGEIVDSAILAALRERYPAARITHVYASTEAGAAFSVTDGAVGFPAFYLAEPPKGVALAIREGRLFVRNTLVDPAYLGGERRFADAQGYVDTGDSVILSGDRVYFAGREDGCINVGGNKVHPEEVEAVLLSHPQVALARVAARRNPITGQIVTADIVPATPPADPAALRKSIEAHCAGRLEPFKRPALIRLVEDLNIGASGKLARSGSGA</sequence>
<keyword evidence="2" id="KW-0436">Ligase</keyword>
<keyword evidence="6" id="KW-1185">Reference proteome</keyword>
<comment type="caution">
    <text evidence="5">The sequence shown here is derived from an EMBL/GenBank/DDBJ whole genome shotgun (WGS) entry which is preliminary data.</text>
</comment>